<dbReference type="Gene3D" id="3.40.50.1100">
    <property type="match status" value="2"/>
</dbReference>
<evidence type="ECO:0000256" key="2">
    <source>
        <dbReference type="ARBA" id="ARBA00010869"/>
    </source>
</evidence>
<organism evidence="6">
    <name type="scientific">marine sediment metagenome</name>
    <dbReference type="NCBI Taxonomy" id="412755"/>
    <lineage>
        <taxon>unclassified sequences</taxon>
        <taxon>metagenomes</taxon>
        <taxon>ecological metagenomes</taxon>
    </lineage>
</organism>
<keyword evidence="4" id="KW-0456">Lyase</keyword>
<dbReference type="PANTHER" id="PTHR48078:SF6">
    <property type="entry name" value="L-THREONINE DEHYDRATASE CATABOLIC TDCB"/>
    <property type="match status" value="1"/>
</dbReference>
<feature type="domain" description="Tryptophan synthase beta chain-like PALP" evidence="5">
    <location>
        <begin position="3"/>
        <end position="171"/>
    </location>
</feature>
<dbReference type="AlphaFoldDB" id="X1R583"/>
<evidence type="ECO:0000256" key="1">
    <source>
        <dbReference type="ARBA" id="ARBA00001933"/>
    </source>
</evidence>
<evidence type="ECO:0000256" key="4">
    <source>
        <dbReference type="ARBA" id="ARBA00023239"/>
    </source>
</evidence>
<evidence type="ECO:0000256" key="3">
    <source>
        <dbReference type="ARBA" id="ARBA00022898"/>
    </source>
</evidence>
<dbReference type="InterPro" id="IPR036052">
    <property type="entry name" value="TrpB-like_PALP_sf"/>
</dbReference>
<dbReference type="SUPFAM" id="SSF53686">
    <property type="entry name" value="Tryptophan synthase beta subunit-like PLP-dependent enzymes"/>
    <property type="match status" value="1"/>
</dbReference>
<feature type="non-terminal residue" evidence="6">
    <location>
        <position position="1"/>
    </location>
</feature>
<dbReference type="GO" id="GO:0003941">
    <property type="term" value="F:L-serine ammonia-lyase activity"/>
    <property type="evidence" value="ECO:0007669"/>
    <property type="project" value="TreeGrafter"/>
</dbReference>
<dbReference type="GO" id="GO:0004794">
    <property type="term" value="F:threonine deaminase activity"/>
    <property type="evidence" value="ECO:0007669"/>
    <property type="project" value="TreeGrafter"/>
</dbReference>
<accession>X1R583</accession>
<reference evidence="6" key="1">
    <citation type="journal article" date="2014" name="Front. Microbiol.">
        <title>High frequency of phylogenetically diverse reductive dehalogenase-homologous genes in deep subseafloor sedimentary metagenomes.</title>
        <authorList>
            <person name="Kawai M."/>
            <person name="Futagami T."/>
            <person name="Toyoda A."/>
            <person name="Takaki Y."/>
            <person name="Nishi S."/>
            <person name="Hori S."/>
            <person name="Arai W."/>
            <person name="Tsubouchi T."/>
            <person name="Morono Y."/>
            <person name="Uchiyama I."/>
            <person name="Ito T."/>
            <person name="Fujiyama A."/>
            <person name="Inagaki F."/>
            <person name="Takami H."/>
        </authorList>
    </citation>
    <scope>NUCLEOTIDE SEQUENCE</scope>
    <source>
        <strain evidence="6">Expedition CK06-06</strain>
    </source>
</reference>
<protein>
    <recommendedName>
        <fullName evidence="5">Tryptophan synthase beta chain-like PALP domain-containing protein</fullName>
    </recommendedName>
</protein>
<dbReference type="FunFam" id="3.40.50.1100:FF:000007">
    <property type="entry name" value="L-threonine dehydratase catabolic TdcB"/>
    <property type="match status" value="1"/>
</dbReference>
<dbReference type="InterPro" id="IPR050147">
    <property type="entry name" value="Ser/Thr_Dehydratase"/>
</dbReference>
<keyword evidence="3" id="KW-0663">Pyridoxal phosphate</keyword>
<dbReference type="PANTHER" id="PTHR48078">
    <property type="entry name" value="THREONINE DEHYDRATASE, MITOCHONDRIAL-RELATED"/>
    <property type="match status" value="1"/>
</dbReference>
<dbReference type="GO" id="GO:0009097">
    <property type="term" value="P:isoleucine biosynthetic process"/>
    <property type="evidence" value="ECO:0007669"/>
    <property type="project" value="TreeGrafter"/>
</dbReference>
<dbReference type="GO" id="GO:0006567">
    <property type="term" value="P:L-threonine catabolic process"/>
    <property type="evidence" value="ECO:0007669"/>
    <property type="project" value="TreeGrafter"/>
</dbReference>
<evidence type="ECO:0000313" key="6">
    <source>
        <dbReference type="EMBL" id="GAI58285.1"/>
    </source>
</evidence>
<comment type="caution">
    <text evidence="6">The sequence shown here is derived from an EMBL/GenBank/DDBJ whole genome shotgun (WGS) entry which is preliminary data.</text>
</comment>
<dbReference type="Pfam" id="PF00291">
    <property type="entry name" value="PALP"/>
    <property type="match status" value="1"/>
</dbReference>
<sequence length="188" mass="20043">IQKERNLVMVHPFDDPHVVAGQGTIGLEILDDLPEVDVVFVPIGGGGLISGIATAIKSKKPAVKIVGVEPIGASALRQSLQQGRVVHLDKLDTIAEGLRSPFTGELNLALAQKYVDEVVLVSDDEMIEALCLILERCKLLTEVSGAAGFAALLFQKANIPRGAETVCLLSGGNIDRSRLGHFLLKEQC</sequence>
<name>X1R583_9ZZZZ</name>
<evidence type="ECO:0000259" key="5">
    <source>
        <dbReference type="Pfam" id="PF00291"/>
    </source>
</evidence>
<dbReference type="InterPro" id="IPR001926">
    <property type="entry name" value="TrpB-like_PALP"/>
</dbReference>
<comment type="cofactor">
    <cofactor evidence="1">
        <name>pyridoxal 5'-phosphate</name>
        <dbReference type="ChEBI" id="CHEBI:597326"/>
    </cofactor>
</comment>
<dbReference type="EMBL" id="BARV01034315">
    <property type="protein sequence ID" value="GAI58285.1"/>
    <property type="molecule type" value="Genomic_DNA"/>
</dbReference>
<comment type="similarity">
    <text evidence="2">Belongs to the serine/threonine dehydratase family.</text>
</comment>
<gene>
    <name evidence="6" type="ORF">S06H3_53765</name>
</gene>
<proteinExistence type="inferred from homology"/>
<dbReference type="GO" id="GO:0006565">
    <property type="term" value="P:L-serine catabolic process"/>
    <property type="evidence" value="ECO:0007669"/>
    <property type="project" value="TreeGrafter"/>
</dbReference>